<dbReference type="PRINTS" id="PR00368">
    <property type="entry name" value="FADPNR"/>
</dbReference>
<comment type="caution">
    <text evidence="7">The sequence shown here is derived from an EMBL/GenBank/DDBJ whole genome shotgun (WGS) entry which is preliminary data.</text>
</comment>
<dbReference type="SUPFAM" id="SSF51905">
    <property type="entry name" value="FAD/NAD(P)-binding domain"/>
    <property type="match status" value="2"/>
</dbReference>
<evidence type="ECO:0000313" key="8">
    <source>
        <dbReference type="Proteomes" id="UP000248975"/>
    </source>
</evidence>
<dbReference type="PANTHER" id="PTHR43557:SF2">
    <property type="entry name" value="RIESKE DOMAIN-CONTAINING PROTEIN-RELATED"/>
    <property type="match status" value="1"/>
</dbReference>
<evidence type="ECO:0000256" key="4">
    <source>
        <dbReference type="ARBA" id="ARBA00023002"/>
    </source>
</evidence>
<evidence type="ECO:0000313" key="7">
    <source>
        <dbReference type="EMBL" id="PZQ94972.1"/>
    </source>
</evidence>
<keyword evidence="3" id="KW-0274">FAD</keyword>
<name>A0A2W5S1J4_CERSP</name>
<dbReference type="Proteomes" id="UP000248975">
    <property type="component" value="Unassembled WGS sequence"/>
</dbReference>
<dbReference type="InterPro" id="IPR028202">
    <property type="entry name" value="Reductase_C"/>
</dbReference>
<keyword evidence="2" id="KW-0285">Flavoprotein</keyword>
<dbReference type="InterPro" id="IPR050446">
    <property type="entry name" value="FAD-oxidoreductase/Apoptosis"/>
</dbReference>
<dbReference type="GO" id="GO:0016651">
    <property type="term" value="F:oxidoreductase activity, acting on NAD(P)H"/>
    <property type="evidence" value="ECO:0007669"/>
    <property type="project" value="TreeGrafter"/>
</dbReference>
<protein>
    <submittedName>
        <fullName evidence="7">Pyridine nucleotide-disulfide oxidoreductase</fullName>
    </submittedName>
</protein>
<dbReference type="Pfam" id="PF07992">
    <property type="entry name" value="Pyr_redox_2"/>
    <property type="match status" value="1"/>
</dbReference>
<organism evidence="7 8">
    <name type="scientific">Cereibacter sphaeroides</name>
    <name type="common">Rhodobacter sphaeroides</name>
    <dbReference type="NCBI Taxonomy" id="1063"/>
    <lineage>
        <taxon>Bacteria</taxon>
        <taxon>Pseudomonadati</taxon>
        <taxon>Pseudomonadota</taxon>
        <taxon>Alphaproteobacteria</taxon>
        <taxon>Rhodobacterales</taxon>
        <taxon>Paracoccaceae</taxon>
        <taxon>Cereibacter</taxon>
    </lineage>
</organism>
<dbReference type="PANTHER" id="PTHR43557">
    <property type="entry name" value="APOPTOSIS-INDUCING FACTOR 1"/>
    <property type="match status" value="1"/>
</dbReference>
<feature type="domain" description="Reductase C-terminal" evidence="6">
    <location>
        <begin position="322"/>
        <end position="404"/>
    </location>
</feature>
<dbReference type="InterPro" id="IPR036188">
    <property type="entry name" value="FAD/NAD-bd_sf"/>
</dbReference>
<dbReference type="EMBL" id="QFQS01000011">
    <property type="protein sequence ID" value="PZQ94972.1"/>
    <property type="molecule type" value="Genomic_DNA"/>
</dbReference>
<gene>
    <name evidence="7" type="ORF">DI533_20870</name>
</gene>
<comment type="cofactor">
    <cofactor evidence="1">
        <name>FAD</name>
        <dbReference type="ChEBI" id="CHEBI:57692"/>
    </cofactor>
</comment>
<evidence type="ECO:0000256" key="2">
    <source>
        <dbReference type="ARBA" id="ARBA00022630"/>
    </source>
</evidence>
<dbReference type="AlphaFoldDB" id="A0A2W5S1J4"/>
<evidence type="ECO:0000259" key="6">
    <source>
        <dbReference type="Pfam" id="PF14759"/>
    </source>
</evidence>
<dbReference type="Gene3D" id="3.30.390.30">
    <property type="match status" value="1"/>
</dbReference>
<proteinExistence type="predicted"/>
<evidence type="ECO:0000259" key="5">
    <source>
        <dbReference type="Pfam" id="PF07992"/>
    </source>
</evidence>
<dbReference type="SUPFAM" id="SSF55424">
    <property type="entry name" value="FAD/NAD-linked reductases, dimerisation (C-terminal) domain"/>
    <property type="match status" value="1"/>
</dbReference>
<evidence type="ECO:0000256" key="3">
    <source>
        <dbReference type="ARBA" id="ARBA00022827"/>
    </source>
</evidence>
<dbReference type="InterPro" id="IPR023753">
    <property type="entry name" value="FAD/NAD-binding_dom"/>
</dbReference>
<dbReference type="PRINTS" id="PR00411">
    <property type="entry name" value="PNDRDTASEI"/>
</dbReference>
<evidence type="ECO:0000256" key="1">
    <source>
        <dbReference type="ARBA" id="ARBA00001974"/>
    </source>
</evidence>
<dbReference type="GO" id="GO:0005737">
    <property type="term" value="C:cytoplasm"/>
    <property type="evidence" value="ECO:0007669"/>
    <property type="project" value="TreeGrafter"/>
</dbReference>
<dbReference type="Gene3D" id="3.50.50.60">
    <property type="entry name" value="FAD/NAD(P)-binding domain"/>
    <property type="match status" value="2"/>
</dbReference>
<keyword evidence="4" id="KW-0560">Oxidoreductase</keyword>
<feature type="domain" description="FAD/NAD(P)-binding" evidence="5">
    <location>
        <begin position="4"/>
        <end position="299"/>
    </location>
</feature>
<dbReference type="InterPro" id="IPR016156">
    <property type="entry name" value="FAD/NAD-linked_Rdtase_dimer_sf"/>
</dbReference>
<reference evidence="7 8" key="1">
    <citation type="submission" date="2017-08" db="EMBL/GenBank/DDBJ databases">
        <title>Infants hospitalized years apart are colonized by the same room-sourced microbial strains.</title>
        <authorList>
            <person name="Brooks B."/>
            <person name="Olm M.R."/>
            <person name="Firek B.A."/>
            <person name="Baker R."/>
            <person name="Thomas B.C."/>
            <person name="Morowitz M.J."/>
            <person name="Banfield J.F."/>
        </authorList>
    </citation>
    <scope>NUCLEOTIDE SEQUENCE [LARGE SCALE GENOMIC DNA]</scope>
    <source>
        <strain evidence="7">S2_003_000_R2_11</strain>
    </source>
</reference>
<accession>A0A2W5S1J4</accession>
<dbReference type="Pfam" id="PF14759">
    <property type="entry name" value="Reductase_C"/>
    <property type="match status" value="1"/>
</dbReference>
<sequence length="410" mass="43343">MEHYDVAIVGGGHAGAHAAMTLRDRGFAGSILLVGDEAFLPYDRPSLSKAYMLGSITIERMLLRDADYWAQRGIDIALDRTATALDAAARTLSLSDGRIIGFSHAILATGGAVRRLGCPGAKLPGIHTVRSLTDVNAIRAALRPDMRVVIVGAGYVGLEAAAVLTELGHRITVVEAQDRVLARVTGPTLSDYVATRHRAHGVDILLNAQVTAIEGDSHAEAVLLQSGQRLPADMVIVGIGITPRMELAQSAGLACDGGIIVDECGRASGSAVFAIGDCARHPNAYAGGLWRLESVQHALASAEVVADTIMSAPRAYDALPTFWSDQYDMRIQSAGLLTGPAHPVVRGDPATGSFSIFYLQHGAVIAMDAINCPRDFMGGRALVQARARISPDRLTDMQVAVRQMAKDLIA</sequence>